<evidence type="ECO:0000313" key="2">
    <source>
        <dbReference type="Proteomes" id="UP000596739"/>
    </source>
</evidence>
<organism evidence="1 2">
    <name type="scientific">Clostridium yunnanense</name>
    <dbReference type="NCBI Taxonomy" id="2800325"/>
    <lineage>
        <taxon>Bacteria</taxon>
        <taxon>Bacillati</taxon>
        <taxon>Bacillota</taxon>
        <taxon>Clostridia</taxon>
        <taxon>Eubacteriales</taxon>
        <taxon>Clostridiaceae</taxon>
        <taxon>Clostridium</taxon>
    </lineage>
</organism>
<proteinExistence type="predicted"/>
<dbReference type="SUPFAM" id="SSF56214">
    <property type="entry name" value="4'-phosphopantetheinyl transferase"/>
    <property type="match status" value="2"/>
</dbReference>
<name>A0ABS1ERM1_9CLOT</name>
<evidence type="ECO:0000313" key="1">
    <source>
        <dbReference type="EMBL" id="MBK1811990.1"/>
    </source>
</evidence>
<dbReference type="RefSeq" id="WP_200270738.1">
    <property type="nucleotide sequence ID" value="NZ_JAENHN010000043.1"/>
</dbReference>
<protein>
    <recommendedName>
        <fullName evidence="3">4'-phosphopantetheinyl transferase domain-containing protein</fullName>
    </recommendedName>
</protein>
<gene>
    <name evidence="1" type="ORF">JHL18_15315</name>
</gene>
<reference evidence="2" key="1">
    <citation type="submission" date="2021-01" db="EMBL/GenBank/DDBJ databases">
        <title>Genome public.</title>
        <authorList>
            <person name="Liu C."/>
            <person name="Sun Q."/>
        </authorList>
    </citation>
    <scope>NUCLEOTIDE SEQUENCE [LARGE SCALE GENOMIC DNA]</scope>
    <source>
        <strain evidence="2">YIM B02505</strain>
    </source>
</reference>
<dbReference type="Gene3D" id="3.90.470.20">
    <property type="entry name" value="4'-phosphopantetheinyl transferase domain"/>
    <property type="match status" value="1"/>
</dbReference>
<dbReference type="InterPro" id="IPR037143">
    <property type="entry name" value="4-PPantetheinyl_Trfase_dom_sf"/>
</dbReference>
<accession>A0ABS1ERM1</accession>
<evidence type="ECO:0008006" key="3">
    <source>
        <dbReference type="Google" id="ProtNLM"/>
    </source>
</evidence>
<dbReference type="Proteomes" id="UP000596739">
    <property type="component" value="Unassembled WGS sequence"/>
</dbReference>
<keyword evidence="2" id="KW-1185">Reference proteome</keyword>
<comment type="caution">
    <text evidence="1">The sequence shown here is derived from an EMBL/GenBank/DDBJ whole genome shotgun (WGS) entry which is preliminary data.</text>
</comment>
<sequence>MSFSFEKPSIRYFSFFNKKTLINASLCLWVVPEDIDIDYFKSTLSKTEQDILSTIKGYNKVRNFILGRYLSKIAISDFLSKDDFDMISVSKGIFNNPLVDSPYSNVRISLAHTSKLFIALASGSEGLLGIDAEKINETRALNINTVLNFPKNTDIDIDETTEAFIKWTSMESIGKALGVGIGLPFSFYKPKSHTYIGDSIESTFFYMHQFKCHSFKFIDHIITIAYPSNLTLKELELHNCLESQ</sequence>
<dbReference type="EMBL" id="JAENHN010000043">
    <property type="protein sequence ID" value="MBK1811990.1"/>
    <property type="molecule type" value="Genomic_DNA"/>
</dbReference>